<dbReference type="InterPro" id="IPR022187">
    <property type="entry name" value="Conjug_transposon_TraM"/>
</dbReference>
<gene>
    <name evidence="4" type="ORF">M097_0568</name>
</gene>
<reference evidence="4 5" key="1">
    <citation type="submission" date="2014-04" db="EMBL/GenBank/DDBJ databases">
        <authorList>
            <person name="Sears C."/>
            <person name="Carroll K."/>
            <person name="Sack B.R."/>
            <person name="Qadri F."/>
            <person name="Myers L.L."/>
            <person name="Chung G.-T."/>
            <person name="Escheverria P."/>
            <person name="Fraser C.M."/>
            <person name="Sadzewicz L."/>
            <person name="Shefchek K.A."/>
            <person name="Tallon L."/>
            <person name="Das S.P."/>
            <person name="Daugherty S."/>
            <person name="Mongodin E.F."/>
        </authorList>
    </citation>
    <scope>NUCLEOTIDE SEQUENCE [LARGE SCALE GENOMIC DNA]</scope>
    <source>
        <strain evidence="5">3775 SL(B) 10 (iv)</strain>
    </source>
</reference>
<organism evidence="4 5">
    <name type="scientific">Phocaeicola vulgatus str. 3775 SL</name>
    <name type="common">B</name>
    <name type="synonym">iv</name>
    <dbReference type="NCBI Taxonomy" id="1339350"/>
    <lineage>
        <taxon>Bacteria</taxon>
        <taxon>Pseudomonadati</taxon>
        <taxon>Bacteroidota</taxon>
        <taxon>Bacteroidia</taxon>
        <taxon>Bacteroidales</taxon>
        <taxon>Bacteroidaceae</taxon>
        <taxon>Phocaeicola</taxon>
    </lineage>
</organism>
<dbReference type="PATRIC" id="fig|1339350.3.peg.547"/>
<dbReference type="RefSeq" id="WP_032944400.1">
    <property type="nucleotide sequence ID" value="NZ_JNHI01000002.1"/>
</dbReference>
<name>A0A078RDA8_PHOVU</name>
<evidence type="ECO:0000259" key="3">
    <source>
        <dbReference type="Pfam" id="PF12508"/>
    </source>
</evidence>
<evidence type="ECO:0000313" key="5">
    <source>
        <dbReference type="Proteomes" id="UP000028134"/>
    </source>
</evidence>
<keyword evidence="2" id="KW-1133">Transmembrane helix</keyword>
<keyword evidence="2" id="KW-0472">Membrane</keyword>
<accession>A0A078RDA8</accession>
<dbReference type="NCBIfam" id="TIGR03779">
    <property type="entry name" value="Bac_Flav_CT_M"/>
    <property type="match status" value="1"/>
</dbReference>
<dbReference type="PROSITE" id="PS51257">
    <property type="entry name" value="PROKAR_LIPOPROTEIN"/>
    <property type="match status" value="1"/>
</dbReference>
<evidence type="ECO:0000256" key="2">
    <source>
        <dbReference type="SAM" id="Phobius"/>
    </source>
</evidence>
<feature type="domain" description="Conjugative transposon TraM C-terminal" evidence="3">
    <location>
        <begin position="275"/>
        <end position="424"/>
    </location>
</feature>
<dbReference type="Pfam" id="PF12508">
    <property type="entry name" value="Transposon_TraM"/>
    <property type="match status" value="1"/>
</dbReference>
<sequence length="430" mass="46655">MSTDAEKLKQKQKIRKYLVFTGMFLLFLGCMFLIFAPSEKDRQEAERKTGFNAELPDPKGTGIEADKMAAYEQADMIRRQEEKKRTLADFSALTDGHRQDNVPETEPAQDIASENESRAYHSGGNGRTGSFASSASAYNDINATLGSFYESPEEDPEKEALKAEVEQLRQAAAAQTAGPSYEEQVALLEKSYELAAKYMPSGGSTGTADSQETESPSRERKAKAVPVGLVSSPVVSSLPQPLTDSVQFARLLSGADIGFHTAVGSAGTQMARNTIRACVHGDQTIISGQSVRLRLLEAMRVGRYVLPRNTLLTGEGRIQGERLGIEILQVEYDGNVIPVELTVLDSDGQDGIFIPGSTEANAVREVAANMGQNLGTTISITNQSAGDQLLSELGRGAIQGVSQYISKKMREEKVHLKSGYGLMLYQNNNQ</sequence>
<dbReference type="InterPro" id="IPR055407">
    <property type="entry name" value="TraM_C"/>
</dbReference>
<dbReference type="EMBL" id="JNHI01000002">
    <property type="protein sequence ID" value="KDS33403.1"/>
    <property type="molecule type" value="Genomic_DNA"/>
</dbReference>
<dbReference type="Proteomes" id="UP000028134">
    <property type="component" value="Unassembled WGS sequence"/>
</dbReference>
<feature type="region of interest" description="Disordered" evidence="1">
    <location>
        <begin position="45"/>
        <end position="64"/>
    </location>
</feature>
<dbReference type="AlphaFoldDB" id="A0A078RDA8"/>
<feature type="region of interest" description="Disordered" evidence="1">
    <location>
        <begin position="199"/>
        <end position="225"/>
    </location>
</feature>
<evidence type="ECO:0000313" key="4">
    <source>
        <dbReference type="EMBL" id="KDS33403.1"/>
    </source>
</evidence>
<keyword evidence="2" id="KW-0812">Transmembrane</keyword>
<feature type="region of interest" description="Disordered" evidence="1">
    <location>
        <begin position="90"/>
        <end position="128"/>
    </location>
</feature>
<proteinExistence type="predicted"/>
<feature type="transmembrane region" description="Helical" evidence="2">
    <location>
        <begin position="17"/>
        <end position="36"/>
    </location>
</feature>
<evidence type="ECO:0000256" key="1">
    <source>
        <dbReference type="SAM" id="MobiDB-lite"/>
    </source>
</evidence>
<protein>
    <submittedName>
        <fullName evidence="4">Conjugative transposon TraM protein</fullName>
    </submittedName>
</protein>
<comment type="caution">
    <text evidence="4">The sequence shown here is derived from an EMBL/GenBank/DDBJ whole genome shotgun (WGS) entry which is preliminary data.</text>
</comment>